<feature type="compositionally biased region" description="Basic and acidic residues" evidence="7">
    <location>
        <begin position="107"/>
        <end position="116"/>
    </location>
</feature>
<comment type="subcellular location">
    <subcellularLocation>
        <location evidence="1">Membrane</location>
    </subcellularLocation>
</comment>
<organism evidence="9 10">
    <name type="scientific">Trachymyrmex cornetzi</name>
    <dbReference type="NCBI Taxonomy" id="471704"/>
    <lineage>
        <taxon>Eukaryota</taxon>
        <taxon>Metazoa</taxon>
        <taxon>Ecdysozoa</taxon>
        <taxon>Arthropoda</taxon>
        <taxon>Hexapoda</taxon>
        <taxon>Insecta</taxon>
        <taxon>Pterygota</taxon>
        <taxon>Neoptera</taxon>
        <taxon>Endopterygota</taxon>
        <taxon>Hymenoptera</taxon>
        <taxon>Apocrita</taxon>
        <taxon>Aculeata</taxon>
        <taxon>Formicoidea</taxon>
        <taxon>Formicidae</taxon>
        <taxon>Myrmicinae</taxon>
        <taxon>Trachymyrmex</taxon>
    </lineage>
</organism>
<evidence type="ECO:0000256" key="7">
    <source>
        <dbReference type="SAM" id="MobiDB-lite"/>
    </source>
</evidence>
<evidence type="ECO:0000256" key="5">
    <source>
        <dbReference type="ARBA" id="ARBA00023136"/>
    </source>
</evidence>
<feature type="domain" description="SUN" evidence="8">
    <location>
        <begin position="780"/>
        <end position="943"/>
    </location>
</feature>
<dbReference type="Proteomes" id="UP000078492">
    <property type="component" value="Unassembled WGS sequence"/>
</dbReference>
<evidence type="ECO:0000313" key="10">
    <source>
        <dbReference type="Proteomes" id="UP000078492"/>
    </source>
</evidence>
<feature type="region of interest" description="Disordered" evidence="7">
    <location>
        <begin position="224"/>
        <end position="252"/>
    </location>
</feature>
<keyword evidence="10" id="KW-1185">Reference proteome</keyword>
<feature type="compositionally biased region" description="Basic and acidic residues" evidence="7">
    <location>
        <begin position="33"/>
        <end position="50"/>
    </location>
</feature>
<name>A0A151J5U5_9HYME</name>
<sequence length="943" mass="109741">MESEQHHYELRSRSRSRSHTPMVPNRPQQEPEVTERHYDLRNWSRERSHTPGEVTSSRRSGSRSLTGSVKTHEKNMETIEENKEGSVTESLTDNQSTKSEGSVVTIKKAERRSERQRAKRQIFVNGQSDSKEDASDKKAERRHRSVTPRRVFTSDYSSEEGEREDPPSRPGSAYEIYKQAGEWWNVFPKTDYTYSPTSQCRYEIAPGILAMPNMSRRPIHVNNNGSIVSQTSHRNLSQASRGTTESGISDMDTADLKERETASLTHSFGDSYDMSRAGMSNSTAKTTLYKKTHVKQYTSHKEIIYSDPRCSSNFRSSYLSWANTPIRKYDTSHVDSDTDLDDTYVKSSIKTNQSWRVVQWFTYFTTFIVTCFRKTVEFFKFKTDGKRQYYVSQAYRSSNESKWSLLWQTLDRYTHNMYFFFVRMLVLDTWLLSRFTGVRKWLQEKGPKILWITLLPLLLLFGAYIAQRHYFTFADSLRNVQYGVIETTYHIFNNISNLMSFTFESFTKYLADLKNYFMHLLPSVNVSLPEIPPIGWNIKWYMKFVSGGWCIVQCLSLLSDATTVTETAVEKSLNNVQWEDRRNKIIEKILTDNETIEENFVNKADLVNRIEMLENRQTHQMDYLINITRTVEDRKQSDAAFRKEYADKIINVENKLGVSELKDIAYSELEVIKDELEELRKLYSELKSCCNANAKSINQDIEKHVEKILLSYFPSGISKEDLGQNLQSLLASHNREAQKVLDNANVHTSDEHVRKIVKEVLRIYDADKTGQVDYALETAGGQIISTRCTQRYDIKSRAFSLFGFTLYYESNNPRTVIQGNPIQPGVCWAFQDFPGFLLIQLRSFIYVTGFTLEHVPKLILPNENMSSAPRKFNVWGLLNENDLEPVMFGEYEFTYSDESLQYFPVQNTEINKPYEYIELRIQTNHGQLDYTCLYRFRVHGRLA</sequence>
<dbReference type="PROSITE" id="PS51469">
    <property type="entry name" value="SUN"/>
    <property type="match status" value="1"/>
</dbReference>
<dbReference type="AlphaFoldDB" id="A0A151J5U5"/>
<keyword evidence="4 6" id="KW-0175">Coiled coil</keyword>
<dbReference type="PANTHER" id="PTHR12911:SF8">
    <property type="entry name" value="KLAROID PROTEIN-RELATED"/>
    <property type="match status" value="1"/>
</dbReference>
<dbReference type="EMBL" id="KQ979945">
    <property type="protein sequence ID" value="KYN18575.1"/>
    <property type="molecule type" value="Genomic_DNA"/>
</dbReference>
<dbReference type="GO" id="GO:0043495">
    <property type="term" value="F:protein-membrane adaptor activity"/>
    <property type="evidence" value="ECO:0007669"/>
    <property type="project" value="TreeGrafter"/>
</dbReference>
<feature type="compositionally biased region" description="Basic and acidic residues" evidence="7">
    <location>
        <begin position="1"/>
        <end position="12"/>
    </location>
</feature>
<dbReference type="InterPro" id="IPR045119">
    <property type="entry name" value="SUN1-5"/>
</dbReference>
<feature type="compositionally biased region" description="Polar residues" evidence="7">
    <location>
        <begin position="224"/>
        <end position="247"/>
    </location>
</feature>
<evidence type="ECO:0000256" key="6">
    <source>
        <dbReference type="SAM" id="Coils"/>
    </source>
</evidence>
<gene>
    <name evidence="9" type="ORF">ALC57_09117</name>
</gene>
<keyword evidence="5" id="KW-0472">Membrane</keyword>
<keyword evidence="3" id="KW-1133">Transmembrane helix</keyword>
<accession>A0A151J5U5</accession>
<dbReference type="FunFam" id="2.60.120.260:FF:000009">
    <property type="entry name" value="SUN domain-containing protein 1 isoform X1"/>
    <property type="match status" value="1"/>
</dbReference>
<dbReference type="GO" id="GO:0034993">
    <property type="term" value="C:meiotic nuclear membrane microtubule tethering complex"/>
    <property type="evidence" value="ECO:0007669"/>
    <property type="project" value="TreeGrafter"/>
</dbReference>
<feature type="compositionally biased region" description="Low complexity" evidence="7">
    <location>
        <begin position="55"/>
        <end position="68"/>
    </location>
</feature>
<dbReference type="STRING" id="471704.A0A151J5U5"/>
<feature type="coiled-coil region" evidence="6">
    <location>
        <begin position="662"/>
        <end position="689"/>
    </location>
</feature>
<feature type="compositionally biased region" description="Basic and acidic residues" evidence="7">
    <location>
        <begin position="70"/>
        <end position="86"/>
    </location>
</feature>
<dbReference type="Pfam" id="PF07738">
    <property type="entry name" value="Sad1_UNC"/>
    <property type="match status" value="1"/>
</dbReference>
<feature type="region of interest" description="Disordered" evidence="7">
    <location>
        <begin position="1"/>
        <end position="173"/>
    </location>
</feature>
<reference evidence="9 10" key="1">
    <citation type="submission" date="2015-09" db="EMBL/GenBank/DDBJ databases">
        <title>Trachymyrmex cornetzi WGS genome.</title>
        <authorList>
            <person name="Nygaard S."/>
            <person name="Hu H."/>
            <person name="Boomsma J."/>
            <person name="Zhang G."/>
        </authorList>
    </citation>
    <scope>NUCLEOTIDE SEQUENCE [LARGE SCALE GENOMIC DNA]</scope>
    <source>
        <strain evidence="9">Tcor2-1</strain>
        <tissue evidence="9">Whole body</tissue>
    </source>
</reference>
<proteinExistence type="predicted"/>
<evidence type="ECO:0000313" key="9">
    <source>
        <dbReference type="EMBL" id="KYN18575.1"/>
    </source>
</evidence>
<evidence type="ECO:0000256" key="1">
    <source>
        <dbReference type="ARBA" id="ARBA00004370"/>
    </source>
</evidence>
<dbReference type="PANTHER" id="PTHR12911">
    <property type="entry name" value="SAD1/UNC-84-LIKE PROTEIN-RELATED"/>
    <property type="match status" value="1"/>
</dbReference>
<evidence type="ECO:0000256" key="4">
    <source>
        <dbReference type="ARBA" id="ARBA00023054"/>
    </source>
</evidence>
<feature type="compositionally biased region" description="Polar residues" evidence="7">
    <location>
        <begin position="87"/>
        <end position="102"/>
    </location>
</feature>
<evidence type="ECO:0000259" key="8">
    <source>
        <dbReference type="PROSITE" id="PS51469"/>
    </source>
</evidence>
<feature type="compositionally biased region" description="Basic and acidic residues" evidence="7">
    <location>
        <begin position="129"/>
        <end position="139"/>
    </location>
</feature>
<keyword evidence="2" id="KW-0812">Transmembrane</keyword>
<evidence type="ECO:0000256" key="3">
    <source>
        <dbReference type="ARBA" id="ARBA00022989"/>
    </source>
</evidence>
<dbReference type="Gene3D" id="2.60.120.260">
    <property type="entry name" value="Galactose-binding domain-like"/>
    <property type="match status" value="1"/>
</dbReference>
<dbReference type="InterPro" id="IPR012919">
    <property type="entry name" value="SUN_dom"/>
</dbReference>
<evidence type="ECO:0000256" key="2">
    <source>
        <dbReference type="ARBA" id="ARBA00022692"/>
    </source>
</evidence>
<protein>
    <submittedName>
        <fullName evidence="9">SUN domain-containing protein 1</fullName>
    </submittedName>
</protein>